<dbReference type="STRING" id="5539.A0A3E2H1S1"/>
<dbReference type="PANTHER" id="PTHR39461">
    <property type="entry name" value="LEA DOMAIN PROTEIN (AFU_ORTHOLOGUE AFUA_8G04920)"/>
    <property type="match status" value="1"/>
</dbReference>
<feature type="domain" description="DUF6987" evidence="2">
    <location>
        <begin position="718"/>
        <end position="915"/>
    </location>
</feature>
<feature type="compositionally biased region" description="Polar residues" evidence="1">
    <location>
        <begin position="23"/>
        <end position="39"/>
    </location>
</feature>
<feature type="compositionally biased region" description="Acidic residues" evidence="1">
    <location>
        <begin position="270"/>
        <end position="280"/>
    </location>
</feature>
<accession>A0A3E2H1S1</accession>
<proteinExistence type="predicted"/>
<dbReference type="Proteomes" id="UP000258309">
    <property type="component" value="Unassembled WGS sequence"/>
</dbReference>
<dbReference type="Pfam" id="PF22485">
    <property type="entry name" value="DUF6987"/>
    <property type="match status" value="1"/>
</dbReference>
<feature type="non-terminal residue" evidence="3">
    <location>
        <position position="1"/>
    </location>
</feature>
<comment type="caution">
    <text evidence="3">The sequence shown here is derived from an EMBL/GenBank/DDBJ whole genome shotgun (WGS) entry which is preliminary data.</text>
</comment>
<dbReference type="OMA" id="IGRAEPW"/>
<feature type="compositionally biased region" description="Basic and acidic residues" evidence="1">
    <location>
        <begin position="316"/>
        <end position="344"/>
    </location>
</feature>
<gene>
    <name evidence="3" type="ORF">B7463_g9009</name>
</gene>
<feature type="compositionally biased region" description="Acidic residues" evidence="1">
    <location>
        <begin position="345"/>
        <end position="356"/>
    </location>
</feature>
<feature type="region of interest" description="Disordered" evidence="1">
    <location>
        <begin position="316"/>
        <end position="356"/>
    </location>
</feature>
<feature type="region of interest" description="Disordered" evidence="1">
    <location>
        <begin position="1"/>
        <end position="64"/>
    </location>
</feature>
<dbReference type="AlphaFoldDB" id="A0A3E2H1S1"/>
<dbReference type="InterPro" id="IPR022124">
    <property type="entry name" value="DUF3659"/>
</dbReference>
<organism evidence="3 4">
    <name type="scientific">Scytalidium lignicola</name>
    <name type="common">Hyphomycete</name>
    <dbReference type="NCBI Taxonomy" id="5539"/>
    <lineage>
        <taxon>Eukaryota</taxon>
        <taxon>Fungi</taxon>
        <taxon>Dikarya</taxon>
        <taxon>Ascomycota</taxon>
        <taxon>Pezizomycotina</taxon>
        <taxon>Leotiomycetes</taxon>
        <taxon>Leotiomycetes incertae sedis</taxon>
        <taxon>Scytalidium</taxon>
    </lineage>
</organism>
<name>A0A3E2H1S1_SCYLI</name>
<dbReference type="OrthoDB" id="3937590at2759"/>
<dbReference type="Pfam" id="PF12396">
    <property type="entry name" value="DUF3659"/>
    <property type="match status" value="8"/>
</dbReference>
<evidence type="ECO:0000259" key="2">
    <source>
        <dbReference type="Pfam" id="PF22485"/>
    </source>
</evidence>
<dbReference type="EMBL" id="NCSJ02000211">
    <property type="protein sequence ID" value="RFU27349.1"/>
    <property type="molecule type" value="Genomic_DNA"/>
</dbReference>
<feature type="non-terminal residue" evidence="3">
    <location>
        <position position="925"/>
    </location>
</feature>
<feature type="region of interest" description="Disordered" evidence="1">
    <location>
        <begin position="560"/>
        <end position="579"/>
    </location>
</feature>
<protein>
    <recommendedName>
        <fullName evidence="2">DUF6987 domain-containing protein</fullName>
    </recommendedName>
</protein>
<evidence type="ECO:0000313" key="4">
    <source>
        <dbReference type="Proteomes" id="UP000258309"/>
    </source>
</evidence>
<keyword evidence="4" id="KW-1185">Reference proteome</keyword>
<dbReference type="PANTHER" id="PTHR39461:SF1">
    <property type="entry name" value="LEA DOMAIN PROTEIN (AFU_ORTHOLOGUE AFUA_8G04920)"/>
    <property type="match status" value="1"/>
</dbReference>
<feature type="region of interest" description="Disordered" evidence="1">
    <location>
        <begin position="262"/>
        <end position="291"/>
    </location>
</feature>
<evidence type="ECO:0000256" key="1">
    <source>
        <dbReference type="SAM" id="MobiDB-lite"/>
    </source>
</evidence>
<dbReference type="InterPro" id="IPR054256">
    <property type="entry name" value="DUF6987"/>
</dbReference>
<sequence length="925" mass="98527">MADTAIPERPTTNLPKGERGISETGSAKNAPSLGGNQEATPDDRRSEEQGEGSEILGSVKDNGSVVRDEGIAFGKVTADVPEGSLVDTEGNVLDQDGNIIEQADLEDGASKVGEEAAGSTVQHPVLEGPFHVKDSGEVTNTAGVTIGNLVDAKPEDLDGRSIKDVDAQGNMMAESGSVVGKVDLNEEALKQAENEVPTAEGELEEKLPEVDFSILEGLKLNKLGKVVNEKGIPVGQLVEGDVKKLVGKKISKDGKIWNDTGNVIGSVEPLPEDEREEEAEPSSPFEDFPNATIDKSGNVIFEGRIVGKLVQGEGKSLEGKKIDPDGDVLDKRGNVIGKAERYTEEEPAPEPEPEAEDLSILEGKKVNKAGNVVDDNGKLFGRVKEGVLSKLVGKKCDAEGKIWSESGKVMGSAELLPIEERDAASESPFEAFPDAFVDPKGNVMFENQIVGKLIEGDPKKLAGKKVDMDGEVLDKIGNVLGKAERWFEPEEPAPVEVDNSALAGKRVNKLGNVVDASGQIFGRLVEGDPKRLAGRMCDKNGNVMSEAGDILGKAELVSEAEREGEKTGPFSDFDNPTVTKDGKVTDARGVIIGRLIQGDAKQLFSKHVDSDGDILDKNGNTIGKAERWEEEEKPVAEHPAAGYKVNKEGKVIDDNGDIIAKLTDGDISKCAGCKIDNDGDVINSKGTNVGHVTLLKDIPPEEPKETPEQIKEREKQEEEEKERAQDRKLAAQLANIVENGVDKIKPILMLITDAIDSALAQPEDERDEQKLVDTVKPLLEQGNAILQECNGAIRALDPDGRIQANAKRSSSSREASPEEHRLAEQLKELTTNVTTTLDQAKKKIAGMPHAKKELNPLWALLAEPLGQIIAAVGLLLSGVLGLVGRLLSGLGLGGLLDSLLGGLGIKGILDGLGLGMVTKSLTGKK</sequence>
<feature type="region of interest" description="Disordered" evidence="1">
    <location>
        <begin position="698"/>
        <end position="725"/>
    </location>
</feature>
<evidence type="ECO:0000313" key="3">
    <source>
        <dbReference type="EMBL" id="RFU27349.1"/>
    </source>
</evidence>
<reference evidence="3 4" key="1">
    <citation type="submission" date="2018-05" db="EMBL/GenBank/DDBJ databases">
        <title>Draft genome sequence of Scytalidium lignicola DSM 105466, a ubiquitous saprotrophic fungus.</title>
        <authorList>
            <person name="Buettner E."/>
            <person name="Gebauer A.M."/>
            <person name="Hofrichter M."/>
            <person name="Liers C."/>
            <person name="Kellner H."/>
        </authorList>
    </citation>
    <scope>NUCLEOTIDE SEQUENCE [LARGE SCALE GENOMIC DNA]</scope>
    <source>
        <strain evidence="3 4">DSM 105466</strain>
    </source>
</reference>
<feature type="region of interest" description="Disordered" evidence="1">
    <location>
        <begin position="800"/>
        <end position="821"/>
    </location>
</feature>